<dbReference type="HOGENOM" id="CLU_737723_0_0_1"/>
<organism evidence="2 3">
    <name type="scientific">Coniosporium apollinis (strain CBS 100218)</name>
    <name type="common">Rock-inhabiting black yeast</name>
    <dbReference type="NCBI Taxonomy" id="1168221"/>
    <lineage>
        <taxon>Eukaryota</taxon>
        <taxon>Fungi</taxon>
        <taxon>Dikarya</taxon>
        <taxon>Ascomycota</taxon>
        <taxon>Pezizomycotina</taxon>
        <taxon>Dothideomycetes</taxon>
        <taxon>Dothideomycetes incertae sedis</taxon>
        <taxon>Coniosporium</taxon>
    </lineage>
</organism>
<feature type="compositionally biased region" description="Polar residues" evidence="1">
    <location>
        <begin position="240"/>
        <end position="260"/>
    </location>
</feature>
<dbReference type="OrthoDB" id="10354566at2759"/>
<feature type="compositionally biased region" description="Polar residues" evidence="1">
    <location>
        <begin position="143"/>
        <end position="155"/>
    </location>
</feature>
<sequence>MSDSDGDSADDTETAWKEVLPNDDLDVVVFTQKLFKKRFPVETRLDDDTFFAIYLTEQQSRADLIRLAPHAHTREGRFNADYLRKLSRYCQRQRPVVEEIPSRAGGQGYLPAGLAYSASSDDSVTSDEPHQRSPVLGDDLLTPPTSSLPRKCNSTARKRRHSTVRSVFLQMRAYGSLTYAESLPPLQFSSPKRPCHGRKTEAISSVATPSDTLFQIQQMKATLAALESELLLRSDDTSSQWRQNNPSKQPVRQPSFNTGTKAGPSRYREFDSVGAPSSPPRMEDDMVFLGSDVLNGPAIAHGLPSVSSDASFWLSEGDVRPKDQSSRMGEDLAPYDFGAAPYHSCTLHELLANETPEGKANRLVEMFGGAEEEDD</sequence>
<reference evidence="3" key="1">
    <citation type="submission" date="2012-06" db="EMBL/GenBank/DDBJ databases">
        <title>The genome sequence of Coniosporium apollinis CBS 100218.</title>
        <authorList>
            <consortium name="The Broad Institute Genome Sequencing Platform"/>
            <person name="Cuomo C."/>
            <person name="Gorbushina A."/>
            <person name="Noack S."/>
            <person name="Walker B."/>
            <person name="Young S.K."/>
            <person name="Zeng Q."/>
            <person name="Gargeya S."/>
            <person name="Fitzgerald M."/>
            <person name="Haas B."/>
            <person name="Abouelleil A."/>
            <person name="Alvarado L."/>
            <person name="Arachchi H.M."/>
            <person name="Berlin A.M."/>
            <person name="Chapman S.B."/>
            <person name="Goldberg J."/>
            <person name="Griggs A."/>
            <person name="Gujja S."/>
            <person name="Hansen M."/>
            <person name="Howarth C."/>
            <person name="Imamovic A."/>
            <person name="Larimer J."/>
            <person name="McCowan C."/>
            <person name="Montmayeur A."/>
            <person name="Murphy C."/>
            <person name="Neiman D."/>
            <person name="Pearson M."/>
            <person name="Priest M."/>
            <person name="Roberts A."/>
            <person name="Saif S."/>
            <person name="Shea T."/>
            <person name="Sisk P."/>
            <person name="Sykes S."/>
            <person name="Wortman J."/>
            <person name="Nusbaum C."/>
            <person name="Birren B."/>
        </authorList>
    </citation>
    <scope>NUCLEOTIDE SEQUENCE [LARGE SCALE GENOMIC DNA]</scope>
    <source>
        <strain evidence="3">CBS 100218</strain>
    </source>
</reference>
<dbReference type="GeneID" id="19902307"/>
<evidence type="ECO:0000313" key="2">
    <source>
        <dbReference type="EMBL" id="EON65757.1"/>
    </source>
</evidence>
<dbReference type="RefSeq" id="XP_007781074.1">
    <property type="nucleotide sequence ID" value="XM_007782884.1"/>
</dbReference>
<name>R7YV21_CONA1</name>
<gene>
    <name evidence="2" type="ORF">W97_04996</name>
</gene>
<protein>
    <submittedName>
        <fullName evidence="2">Uncharacterized protein</fullName>
    </submittedName>
</protein>
<dbReference type="EMBL" id="JH767576">
    <property type="protein sequence ID" value="EON65757.1"/>
    <property type="molecule type" value="Genomic_DNA"/>
</dbReference>
<proteinExistence type="predicted"/>
<feature type="region of interest" description="Disordered" evidence="1">
    <location>
        <begin position="235"/>
        <end position="279"/>
    </location>
</feature>
<feature type="region of interest" description="Disordered" evidence="1">
    <location>
        <begin position="117"/>
        <end position="161"/>
    </location>
</feature>
<dbReference type="Proteomes" id="UP000016924">
    <property type="component" value="Unassembled WGS sequence"/>
</dbReference>
<evidence type="ECO:0000313" key="3">
    <source>
        <dbReference type="Proteomes" id="UP000016924"/>
    </source>
</evidence>
<accession>R7YV21</accession>
<dbReference type="AlphaFoldDB" id="R7YV21"/>
<keyword evidence="3" id="KW-1185">Reference proteome</keyword>
<evidence type="ECO:0000256" key="1">
    <source>
        <dbReference type="SAM" id="MobiDB-lite"/>
    </source>
</evidence>